<keyword evidence="6 9" id="KW-0605">Phycobilisome</keyword>
<keyword evidence="3" id="KW-0602">Photosynthesis</keyword>
<evidence type="ECO:0000256" key="9">
    <source>
        <dbReference type="PROSITE-ProRule" id="PRU00775"/>
    </source>
</evidence>
<dbReference type="GO" id="GO:0009535">
    <property type="term" value="C:chloroplast thylakoid membrane"/>
    <property type="evidence" value="ECO:0007669"/>
    <property type="project" value="UniProtKB-SubCell"/>
</dbReference>
<keyword evidence="7" id="KW-0793">Thylakoid</keyword>
<evidence type="ECO:0000256" key="3">
    <source>
        <dbReference type="ARBA" id="ARBA00022531"/>
    </source>
</evidence>
<sequence length="276" mass="30408">MASKLAFSSPLNFPVRTLLPTNTCVAANSSRTSVACPFTTSMAFSSIDRILTADPVAFPNGTESVIRATYIQVFGNAHVMDSEREELATAESNVCRTGNVREFVRAIVLSENYKSRFFYSVSQYRFIELMFKHILGRAPESRAEYAEAMAVYNTKGYEPLVSWFVDSLEYNENFGSWIVPYGIYQGCYSSNELFNRSVAMRLAPGCSDKGRSAMLQYCVLSGDSPNWLSISKALPAGTEKGTGLCIGGHWQSSQRNKQAPVKGKSKIPGGVIVTEE</sequence>
<evidence type="ECO:0000256" key="4">
    <source>
        <dbReference type="ARBA" id="ARBA00022549"/>
    </source>
</evidence>
<keyword evidence="5" id="KW-0934">Plastid</keyword>
<dbReference type="EMBL" id="MF523557">
    <property type="protein sequence ID" value="ATG31128.1"/>
    <property type="molecule type" value="mRNA"/>
</dbReference>
<protein>
    <submittedName>
        <fullName evidence="11">LR2</fullName>
    </submittedName>
</protein>
<dbReference type="GO" id="GO:0015979">
    <property type="term" value="P:photosynthesis"/>
    <property type="evidence" value="ECO:0007669"/>
    <property type="project" value="UniProtKB-KW"/>
</dbReference>
<evidence type="ECO:0000256" key="8">
    <source>
        <dbReference type="ARBA" id="ARBA00023136"/>
    </source>
</evidence>
<organism evidence="11">
    <name type="scientific">Griffithsia pacifica</name>
    <name type="common">Red alga</name>
    <dbReference type="NCBI Taxonomy" id="35689"/>
    <lineage>
        <taxon>Eukaryota</taxon>
        <taxon>Rhodophyta</taxon>
        <taxon>Florideophyceae</taxon>
        <taxon>Rhodymeniophycidae</taxon>
        <taxon>Ceramiales</taxon>
        <taxon>Ceramiaceae</taxon>
        <taxon>Griffithsia</taxon>
    </lineage>
</organism>
<evidence type="ECO:0000256" key="6">
    <source>
        <dbReference type="ARBA" id="ARBA00022738"/>
    </source>
</evidence>
<keyword evidence="2" id="KW-0150">Chloroplast</keyword>
<proteinExistence type="evidence at transcript level"/>
<keyword evidence="8" id="KW-0472">Membrane</keyword>
<gene>
    <name evidence="11" type="primary">rpeCz2</name>
</gene>
<dbReference type="PANTHER" id="PTHR34011:SF6">
    <property type="entry name" value="PHYCOBILIPROTEIN APCE"/>
    <property type="match status" value="1"/>
</dbReference>
<dbReference type="Pfam" id="PF00427">
    <property type="entry name" value="PBS_linker_poly"/>
    <property type="match status" value="1"/>
</dbReference>
<reference evidence="11" key="1">
    <citation type="journal article" date="2017" name="Nature">
        <title>Structure of phycobilisome from the red alga Griffithsia pacifica.</title>
        <authorList>
            <person name="Zhang J."/>
            <person name="Ma J."/>
            <person name="Liu D."/>
            <person name="Qin S."/>
            <person name="Sun S."/>
            <person name="Zhao J."/>
            <person name="Sui S.F."/>
        </authorList>
    </citation>
    <scope>NUCLEOTIDE SEQUENCE</scope>
</reference>
<keyword evidence="4" id="KW-0042">Antenna complex</keyword>
<dbReference type="Gene3D" id="1.10.3130.20">
    <property type="entry name" value="Phycobilisome linker domain"/>
    <property type="match status" value="1"/>
</dbReference>
<dbReference type="GO" id="GO:0030089">
    <property type="term" value="C:phycobilisome"/>
    <property type="evidence" value="ECO:0007669"/>
    <property type="project" value="UniProtKB-UniRule"/>
</dbReference>
<dbReference type="InterPro" id="IPR001297">
    <property type="entry name" value="PBS_linker_dom"/>
</dbReference>
<evidence type="ECO:0000256" key="2">
    <source>
        <dbReference type="ARBA" id="ARBA00022528"/>
    </source>
</evidence>
<comment type="similarity">
    <text evidence="9">Belongs to the phycobilisome linker protein family.</text>
</comment>
<name>A0A291FEB0_GRIPA</name>
<dbReference type="InterPro" id="IPR038255">
    <property type="entry name" value="PBS_linker_sf"/>
</dbReference>
<evidence type="ECO:0000313" key="11">
    <source>
        <dbReference type="EMBL" id="ATG31128.1"/>
    </source>
</evidence>
<dbReference type="AlphaFoldDB" id="A0A291FEB0"/>
<dbReference type="IntAct" id="A0A291FEB0">
    <property type="interactions" value="1"/>
</dbReference>
<dbReference type="PANTHER" id="PTHR34011">
    <property type="entry name" value="PHYCOBILISOME 32.1 KDA LINKER POLYPEPTIDE, PHYCOCYANIN-ASSOCIATED, ROD 2-RELATED"/>
    <property type="match status" value="1"/>
</dbReference>
<feature type="domain" description="PBS-linker" evidence="10">
    <location>
        <begin position="29"/>
        <end position="211"/>
    </location>
</feature>
<accession>A0A291FEB0</accession>
<evidence type="ECO:0000259" key="10">
    <source>
        <dbReference type="PROSITE" id="PS51445"/>
    </source>
</evidence>
<evidence type="ECO:0000256" key="1">
    <source>
        <dbReference type="ARBA" id="ARBA00004185"/>
    </source>
</evidence>
<comment type="subcellular location">
    <subcellularLocation>
        <location evidence="1">Plastid</location>
        <location evidence="1">Chloroplast thylakoid membrane</location>
        <topology evidence="1">Peripheral membrane protein</topology>
        <orientation evidence="1">Stromal side</orientation>
    </subcellularLocation>
</comment>
<evidence type="ECO:0000256" key="7">
    <source>
        <dbReference type="ARBA" id="ARBA00023078"/>
    </source>
</evidence>
<evidence type="ECO:0000256" key="5">
    <source>
        <dbReference type="ARBA" id="ARBA00022640"/>
    </source>
</evidence>
<dbReference type="PROSITE" id="PS51445">
    <property type="entry name" value="PBS_LINKER"/>
    <property type="match status" value="1"/>
</dbReference>